<keyword evidence="4 6" id="KW-1133">Transmembrane helix</keyword>
<dbReference type="AlphaFoldDB" id="A0A2L1GPK3"/>
<dbReference type="OrthoDB" id="5432016at2"/>
<proteinExistence type="inferred from homology"/>
<keyword evidence="3 6" id="KW-0812">Transmembrane</keyword>
<evidence type="ECO:0000313" key="7">
    <source>
        <dbReference type="EMBL" id="AVD71566.1"/>
    </source>
</evidence>
<keyword evidence="5 6" id="KW-0472">Membrane</keyword>
<evidence type="ECO:0000256" key="5">
    <source>
        <dbReference type="ARBA" id="ARBA00023136"/>
    </source>
</evidence>
<dbReference type="InterPro" id="IPR006696">
    <property type="entry name" value="DUF423"/>
</dbReference>
<dbReference type="KEGG" id="deo:CAY53_08880"/>
<accession>A0A2L1GPK3</accession>
<feature type="transmembrane region" description="Helical" evidence="6">
    <location>
        <begin position="128"/>
        <end position="151"/>
    </location>
</feature>
<gene>
    <name evidence="7" type="ORF">CAY53_08880</name>
</gene>
<feature type="transmembrane region" description="Helical" evidence="6">
    <location>
        <begin position="75"/>
        <end position="92"/>
    </location>
</feature>
<keyword evidence="8" id="KW-1185">Reference proteome</keyword>
<comment type="similarity">
    <text evidence="2">Belongs to the UPF0382 family.</text>
</comment>
<evidence type="ECO:0000256" key="6">
    <source>
        <dbReference type="SAM" id="Phobius"/>
    </source>
</evidence>
<reference evidence="7 8" key="1">
    <citation type="journal article" date="2018" name="MBio">
        <title>Insights into the evolution of host association through the isolation and characterization of a novel human periodontal pathobiont, Desulfobulbus oralis.</title>
        <authorList>
            <person name="Cross K.L."/>
            <person name="Chirania P."/>
            <person name="Xiong W."/>
            <person name="Beall C.J."/>
            <person name="Elkins J.G."/>
            <person name="Giannone R.J."/>
            <person name="Griffen A.L."/>
            <person name="Guss A.M."/>
            <person name="Hettich R.L."/>
            <person name="Joshi S.S."/>
            <person name="Mokrzan E.M."/>
            <person name="Martin R.K."/>
            <person name="Zhulin I.B."/>
            <person name="Leys E.J."/>
            <person name="Podar M."/>
        </authorList>
    </citation>
    <scope>NUCLEOTIDE SEQUENCE [LARGE SCALE GENOMIC DNA]</scope>
    <source>
        <strain evidence="7 8">ORNL</strain>
    </source>
</reference>
<evidence type="ECO:0000256" key="3">
    <source>
        <dbReference type="ARBA" id="ARBA00022692"/>
    </source>
</evidence>
<comment type="subcellular location">
    <subcellularLocation>
        <location evidence="1">Membrane</location>
        <topology evidence="1">Multi-pass membrane protein</topology>
    </subcellularLocation>
</comment>
<dbReference type="Pfam" id="PF04241">
    <property type="entry name" value="DUF423"/>
    <property type="match status" value="1"/>
</dbReference>
<sequence>MRPRPKPAMVRLTIAGASQVPIHNPGFFMMRFFLASGALFALVGVVSRALSAHTLIDRLTASGKLDQFNLASDYILIHGLALIAVALLLQAAPCRPATLAGCCFFVGGLLFPVTVFMKCFAPMGTSGILTPIGGGILMLGWLLLACAALVARFA</sequence>
<organism evidence="7 8">
    <name type="scientific">Desulfobulbus oralis</name>
    <dbReference type="NCBI Taxonomy" id="1986146"/>
    <lineage>
        <taxon>Bacteria</taxon>
        <taxon>Pseudomonadati</taxon>
        <taxon>Thermodesulfobacteriota</taxon>
        <taxon>Desulfobulbia</taxon>
        <taxon>Desulfobulbales</taxon>
        <taxon>Desulfobulbaceae</taxon>
        <taxon>Desulfobulbus</taxon>
    </lineage>
</organism>
<dbReference type="PANTHER" id="PTHR43461">
    <property type="entry name" value="TRANSMEMBRANE PROTEIN 256"/>
    <property type="match status" value="1"/>
</dbReference>
<evidence type="ECO:0000256" key="4">
    <source>
        <dbReference type="ARBA" id="ARBA00022989"/>
    </source>
</evidence>
<evidence type="ECO:0000256" key="2">
    <source>
        <dbReference type="ARBA" id="ARBA00009694"/>
    </source>
</evidence>
<evidence type="ECO:0000313" key="8">
    <source>
        <dbReference type="Proteomes" id="UP000239867"/>
    </source>
</evidence>
<protein>
    <recommendedName>
        <fullName evidence="9">DUF423 domain-containing protein</fullName>
    </recommendedName>
</protein>
<dbReference type="Proteomes" id="UP000239867">
    <property type="component" value="Chromosome"/>
</dbReference>
<evidence type="ECO:0008006" key="9">
    <source>
        <dbReference type="Google" id="ProtNLM"/>
    </source>
</evidence>
<evidence type="ECO:0000256" key="1">
    <source>
        <dbReference type="ARBA" id="ARBA00004141"/>
    </source>
</evidence>
<feature type="transmembrane region" description="Helical" evidence="6">
    <location>
        <begin position="99"/>
        <end position="116"/>
    </location>
</feature>
<dbReference type="EMBL" id="CP021255">
    <property type="protein sequence ID" value="AVD71566.1"/>
    <property type="molecule type" value="Genomic_DNA"/>
</dbReference>
<dbReference type="GO" id="GO:0016020">
    <property type="term" value="C:membrane"/>
    <property type="evidence" value="ECO:0007669"/>
    <property type="project" value="UniProtKB-SubCell"/>
</dbReference>
<dbReference type="PANTHER" id="PTHR43461:SF1">
    <property type="entry name" value="TRANSMEMBRANE PROTEIN 256"/>
    <property type="match status" value="1"/>
</dbReference>
<name>A0A2L1GPK3_9BACT</name>